<feature type="binding site" evidence="1">
    <location>
        <position position="306"/>
    </location>
    <ligand>
        <name>Zn(2+)</name>
        <dbReference type="ChEBI" id="CHEBI:29105"/>
    </ligand>
</feature>
<feature type="binding site" evidence="1">
    <location>
        <position position="307"/>
    </location>
    <ligand>
        <name>Zn(2+)</name>
        <dbReference type="ChEBI" id="CHEBI:29105"/>
    </ligand>
</feature>
<evidence type="ECO:0000256" key="1">
    <source>
        <dbReference type="PIRSR" id="PIRSR607822-1"/>
    </source>
</evidence>
<dbReference type="GO" id="GO:0046872">
    <property type="term" value="F:metal ion binding"/>
    <property type="evidence" value="ECO:0007669"/>
    <property type="project" value="UniProtKB-KW"/>
</dbReference>
<proteinExistence type="predicted"/>
<dbReference type="PRINTS" id="PR01950">
    <property type="entry name" value="LANCSUPER"/>
</dbReference>
<dbReference type="SUPFAM" id="SSF158745">
    <property type="entry name" value="LanC-like"/>
    <property type="match status" value="1"/>
</dbReference>
<dbReference type="EMBL" id="VGLS01000475">
    <property type="protein sequence ID" value="MBM3225079.1"/>
    <property type="molecule type" value="Genomic_DNA"/>
</dbReference>
<sequence length="412" mass="43925">MQDIALALQPHSLQGMVDATAENAPYRLGLGYGLAGIALFHAYLARTGLQPAAREVAAAYLDEAIEGPAQQVMIPALFSGFTGIAWAHAHVRQQLFGERYSGSLTAIDNALITLLRRWQWPAKFDVLLGLAGIGVYALDRLPSRAGRVLVELIVQRLDELSEHQGEQRAWFTPPEGIVHIPEGEFCFGMAHGTTGVMAFLARAAAAVPTVTAQALRMLEAATAFVLAHRLPPAAGAGLPIWISRDGQPSGAARLAWCYGAPGIAAALLAAARSTGRQDWEMEAVHLALGAHARAPQHNRVMDATLCHGGAGVAHTYNRLYQATGDVRLAEIARHWYRRTLDDFRQPAQGVAGFLPYGLGHAEVDEAGTSAPEPGLLLGAAGIGLALLAATTSSEPGWDRLFMLDVHSARRGE</sequence>
<gene>
    <name evidence="2" type="ORF">FJZ47_14935</name>
</gene>
<dbReference type="Gene3D" id="1.50.10.20">
    <property type="match status" value="1"/>
</dbReference>
<evidence type="ECO:0008006" key="4">
    <source>
        <dbReference type="Google" id="ProtNLM"/>
    </source>
</evidence>
<dbReference type="InterPro" id="IPR007822">
    <property type="entry name" value="LANC-like"/>
</dbReference>
<organism evidence="2 3">
    <name type="scientific">Tectimicrobiota bacterium</name>
    <dbReference type="NCBI Taxonomy" id="2528274"/>
    <lineage>
        <taxon>Bacteria</taxon>
        <taxon>Pseudomonadati</taxon>
        <taxon>Nitrospinota/Tectimicrobiota group</taxon>
        <taxon>Candidatus Tectimicrobiota</taxon>
    </lineage>
</organism>
<dbReference type="GO" id="GO:0031179">
    <property type="term" value="P:peptide modification"/>
    <property type="evidence" value="ECO:0007669"/>
    <property type="project" value="InterPro"/>
</dbReference>
<evidence type="ECO:0000313" key="2">
    <source>
        <dbReference type="EMBL" id="MBM3225079.1"/>
    </source>
</evidence>
<dbReference type="CDD" id="cd04793">
    <property type="entry name" value="LanC"/>
    <property type="match status" value="1"/>
</dbReference>
<dbReference type="InterPro" id="IPR033889">
    <property type="entry name" value="LanC"/>
</dbReference>
<dbReference type="PRINTS" id="PR01955">
    <property type="entry name" value="LANCFRANKIA"/>
</dbReference>
<dbReference type="AlphaFoldDB" id="A0A937W1B6"/>
<protein>
    <recommendedName>
        <fullName evidence="4">Lanthionine synthetase</fullName>
    </recommendedName>
</protein>
<evidence type="ECO:0000313" key="3">
    <source>
        <dbReference type="Proteomes" id="UP000712673"/>
    </source>
</evidence>
<comment type="caution">
    <text evidence="2">The sequence shown here is derived from an EMBL/GenBank/DDBJ whole genome shotgun (WGS) entry which is preliminary data.</text>
</comment>
<dbReference type="SMART" id="SM01260">
    <property type="entry name" value="LANC_like"/>
    <property type="match status" value="1"/>
</dbReference>
<feature type="binding site" evidence="1">
    <location>
        <position position="257"/>
    </location>
    <ligand>
        <name>Zn(2+)</name>
        <dbReference type="ChEBI" id="CHEBI:29105"/>
    </ligand>
</feature>
<keyword evidence="1" id="KW-0479">Metal-binding</keyword>
<dbReference type="Pfam" id="PF05147">
    <property type="entry name" value="LANC_like"/>
    <property type="match status" value="1"/>
</dbReference>
<reference evidence="2" key="1">
    <citation type="submission" date="2019-03" db="EMBL/GenBank/DDBJ databases">
        <title>Lake Tanganyika Metagenome-Assembled Genomes (MAGs).</title>
        <authorList>
            <person name="Tran P."/>
        </authorList>
    </citation>
    <scope>NUCLEOTIDE SEQUENCE</scope>
    <source>
        <strain evidence="2">K_DeepCast_65m_m2_066</strain>
    </source>
</reference>
<name>A0A937W1B6_UNCTE</name>
<keyword evidence="1" id="KW-0862">Zinc</keyword>
<dbReference type="Proteomes" id="UP000712673">
    <property type="component" value="Unassembled WGS sequence"/>
</dbReference>
<accession>A0A937W1B6</accession>